<feature type="transmembrane region" description="Helical" evidence="1">
    <location>
        <begin position="480"/>
        <end position="499"/>
    </location>
</feature>
<keyword evidence="1" id="KW-1133">Transmembrane helix</keyword>
<feature type="transmembrane region" description="Helical" evidence="1">
    <location>
        <begin position="550"/>
        <end position="569"/>
    </location>
</feature>
<name>A0ABU5QUF6_9BACT</name>
<keyword evidence="1" id="KW-0472">Membrane</keyword>
<evidence type="ECO:0000256" key="1">
    <source>
        <dbReference type="SAM" id="Phobius"/>
    </source>
</evidence>
<comment type="caution">
    <text evidence="2">The sequence shown here is derived from an EMBL/GenBank/DDBJ whole genome shotgun (WGS) entry which is preliminary data.</text>
</comment>
<reference evidence="2 3" key="1">
    <citation type="submission" date="2023-12" db="EMBL/GenBank/DDBJ databases">
        <title>Novel species of the genus Arcicella isolated from rivers.</title>
        <authorList>
            <person name="Lu H."/>
        </authorList>
    </citation>
    <scope>NUCLEOTIDE SEQUENCE [LARGE SCALE GENOMIC DNA]</scope>
    <source>
        <strain evidence="2 3">LMG 21963</strain>
    </source>
</reference>
<keyword evidence="3" id="KW-1185">Reference proteome</keyword>
<organism evidence="2 3">
    <name type="scientific">Arcicella aquatica</name>
    <dbReference type="NCBI Taxonomy" id="217141"/>
    <lineage>
        <taxon>Bacteria</taxon>
        <taxon>Pseudomonadati</taxon>
        <taxon>Bacteroidota</taxon>
        <taxon>Cytophagia</taxon>
        <taxon>Cytophagales</taxon>
        <taxon>Flectobacillaceae</taxon>
        <taxon>Arcicella</taxon>
    </lineage>
</organism>
<proteinExistence type="predicted"/>
<protein>
    <submittedName>
        <fullName evidence="2">Uncharacterized protein</fullName>
    </submittedName>
</protein>
<dbReference type="EMBL" id="JAYFUL010000051">
    <property type="protein sequence ID" value="MEA5260335.1"/>
    <property type="molecule type" value="Genomic_DNA"/>
</dbReference>
<dbReference type="Proteomes" id="UP001304671">
    <property type="component" value="Unassembled WGS sequence"/>
</dbReference>
<dbReference type="RefSeq" id="WP_323252755.1">
    <property type="nucleotide sequence ID" value="NZ_JAYFUL010000051.1"/>
</dbReference>
<evidence type="ECO:0000313" key="3">
    <source>
        <dbReference type="Proteomes" id="UP001304671"/>
    </source>
</evidence>
<accession>A0ABU5QUF6</accession>
<sequence length="619" mass="72232">MSLLKTSLSTHLFLFPFRWDIINVDKSFQGSSYGERTLLSGLDEGFSFEKLLLSNPYWKRSPFDSSENYLAYNQYHYFYEFVRTALFDNEEYLDSGSPMIRTFTYGQNEKLRYKISVHHEEGIKVYDLGIDKIQLNAYDVGVGILSFHLSSDEETLKLCDKFDSSDVLLINDFGRRLYPQFLSDGFNINKTQEEFLSKSIHIEGSTFNIKSDFINDYQNKPDYLPQHIIDILGKNIFTNNFEINSIASIPTIKIHPLIDDRMFVLSWLGDDAEIKAVQTYNKESIYYPTFDFWQKFVFIDGKDITCPDFTFAQGLLSKVTYTRWLPYSTLFGISRYSFVILTSISEFSTDIIKPQLGSLYFQMVQLILLQRASLLRFSSELTRITHKIEIYEREGSNKFEKIADDVRILYKNYILFRNQLYFREVTAQEQGIELYNMMQETMRIETQIKELDAEIEELHRYVKMVNDEFSSEYLSRLDKMAGAFGVFSLLMSYFSYGLLNFPKYDLSISETFIVFILIAVTLLVVVGYFHPKWLDAYGKYAKHKKTVSRVLGLLGLSFLFVPLLLKLNLDLKPEKSSIDSLKHSEEINRLKIDSLRLEIKKLILANKPLAKPNNDSKNK</sequence>
<keyword evidence="1" id="KW-0812">Transmembrane</keyword>
<gene>
    <name evidence="2" type="ORF">VB264_21225</name>
</gene>
<evidence type="ECO:0000313" key="2">
    <source>
        <dbReference type="EMBL" id="MEA5260335.1"/>
    </source>
</evidence>
<feature type="transmembrane region" description="Helical" evidence="1">
    <location>
        <begin position="511"/>
        <end position="530"/>
    </location>
</feature>